<sequence length="28" mass="3143">MLSERGSSGFGALRRAWILKSRTFSIKS</sequence>
<evidence type="ECO:0000313" key="1">
    <source>
        <dbReference type="EMBL" id="JAE33814.1"/>
    </source>
</evidence>
<proteinExistence type="predicted"/>
<dbReference type="EMBL" id="GBRH01164082">
    <property type="protein sequence ID" value="JAE33814.1"/>
    <property type="molecule type" value="Transcribed_RNA"/>
</dbReference>
<reference evidence="1" key="2">
    <citation type="journal article" date="2015" name="Data Brief">
        <title>Shoot transcriptome of the giant reed, Arundo donax.</title>
        <authorList>
            <person name="Barrero R.A."/>
            <person name="Guerrero F.D."/>
            <person name="Moolhuijzen P."/>
            <person name="Goolsby J.A."/>
            <person name="Tidwell J."/>
            <person name="Bellgard S.E."/>
            <person name="Bellgard M.I."/>
        </authorList>
    </citation>
    <scope>NUCLEOTIDE SEQUENCE</scope>
    <source>
        <tissue evidence="1">Shoot tissue taken approximately 20 cm above the soil surface</tissue>
    </source>
</reference>
<organism evidence="1">
    <name type="scientific">Arundo donax</name>
    <name type="common">Giant reed</name>
    <name type="synonym">Donax arundinaceus</name>
    <dbReference type="NCBI Taxonomy" id="35708"/>
    <lineage>
        <taxon>Eukaryota</taxon>
        <taxon>Viridiplantae</taxon>
        <taxon>Streptophyta</taxon>
        <taxon>Embryophyta</taxon>
        <taxon>Tracheophyta</taxon>
        <taxon>Spermatophyta</taxon>
        <taxon>Magnoliopsida</taxon>
        <taxon>Liliopsida</taxon>
        <taxon>Poales</taxon>
        <taxon>Poaceae</taxon>
        <taxon>PACMAD clade</taxon>
        <taxon>Arundinoideae</taxon>
        <taxon>Arundineae</taxon>
        <taxon>Arundo</taxon>
    </lineage>
</organism>
<accession>A0A0A9HDB5</accession>
<reference evidence="1" key="1">
    <citation type="submission" date="2014-09" db="EMBL/GenBank/DDBJ databases">
        <authorList>
            <person name="Magalhaes I.L.F."/>
            <person name="Oliveira U."/>
            <person name="Santos F.R."/>
            <person name="Vidigal T.H.D.A."/>
            <person name="Brescovit A.D."/>
            <person name="Santos A.J."/>
        </authorList>
    </citation>
    <scope>NUCLEOTIDE SEQUENCE</scope>
    <source>
        <tissue evidence="1">Shoot tissue taken approximately 20 cm above the soil surface</tissue>
    </source>
</reference>
<dbReference type="AlphaFoldDB" id="A0A0A9HDB5"/>
<name>A0A0A9HDB5_ARUDO</name>
<protein>
    <submittedName>
        <fullName evidence="1">Uncharacterized protein</fullName>
    </submittedName>
</protein>